<dbReference type="InterPro" id="IPR036388">
    <property type="entry name" value="WH-like_DNA-bd_sf"/>
</dbReference>
<name>A0A926G8R1_9RHOB</name>
<dbReference type="GO" id="GO:0043565">
    <property type="term" value="F:sequence-specific DNA binding"/>
    <property type="evidence" value="ECO:0007669"/>
    <property type="project" value="TreeGrafter"/>
</dbReference>
<dbReference type="GO" id="GO:0003700">
    <property type="term" value="F:DNA-binding transcription factor activity"/>
    <property type="evidence" value="ECO:0007669"/>
    <property type="project" value="InterPro"/>
</dbReference>
<evidence type="ECO:0000259" key="5">
    <source>
        <dbReference type="PROSITE" id="PS50931"/>
    </source>
</evidence>
<dbReference type="GO" id="GO:0010628">
    <property type="term" value="P:positive regulation of gene expression"/>
    <property type="evidence" value="ECO:0007669"/>
    <property type="project" value="TreeGrafter"/>
</dbReference>
<comment type="similarity">
    <text evidence="1">Belongs to the LysR transcriptional regulatory family.</text>
</comment>
<dbReference type="PANTHER" id="PTHR30427">
    <property type="entry name" value="TRANSCRIPTIONAL ACTIVATOR PROTEIN LYSR"/>
    <property type="match status" value="1"/>
</dbReference>
<dbReference type="Gene3D" id="1.10.10.10">
    <property type="entry name" value="Winged helix-like DNA-binding domain superfamily/Winged helix DNA-binding domain"/>
    <property type="match status" value="1"/>
</dbReference>
<dbReference type="PROSITE" id="PS50931">
    <property type="entry name" value="HTH_LYSR"/>
    <property type="match status" value="1"/>
</dbReference>
<organism evidence="6 7">
    <name type="scientific">Paracoccus amoyensis</name>
    <dbReference type="NCBI Taxonomy" id="2760093"/>
    <lineage>
        <taxon>Bacteria</taxon>
        <taxon>Pseudomonadati</taxon>
        <taxon>Pseudomonadota</taxon>
        <taxon>Alphaproteobacteria</taxon>
        <taxon>Rhodobacterales</taxon>
        <taxon>Paracoccaceae</taxon>
        <taxon>Paracoccus</taxon>
    </lineage>
</organism>
<dbReference type="PANTHER" id="PTHR30427:SF1">
    <property type="entry name" value="TRANSCRIPTIONAL ACTIVATOR PROTEIN LYSR"/>
    <property type="match status" value="1"/>
</dbReference>
<proteinExistence type="inferred from homology"/>
<evidence type="ECO:0000256" key="2">
    <source>
        <dbReference type="ARBA" id="ARBA00023015"/>
    </source>
</evidence>
<dbReference type="SUPFAM" id="SSF53850">
    <property type="entry name" value="Periplasmic binding protein-like II"/>
    <property type="match status" value="1"/>
</dbReference>
<dbReference type="Gene3D" id="3.40.190.10">
    <property type="entry name" value="Periplasmic binding protein-like II"/>
    <property type="match status" value="2"/>
</dbReference>
<evidence type="ECO:0000313" key="6">
    <source>
        <dbReference type="EMBL" id="MBC9246558.1"/>
    </source>
</evidence>
<gene>
    <name evidence="6" type="ORF">H4P12_07495</name>
</gene>
<dbReference type="RefSeq" id="WP_187793034.1">
    <property type="nucleotide sequence ID" value="NZ_JACOQL010000002.1"/>
</dbReference>
<dbReference type="InterPro" id="IPR005119">
    <property type="entry name" value="LysR_subst-bd"/>
</dbReference>
<comment type="caution">
    <text evidence="6">The sequence shown here is derived from an EMBL/GenBank/DDBJ whole genome shotgun (WGS) entry which is preliminary data.</text>
</comment>
<keyword evidence="3" id="KW-0238">DNA-binding</keyword>
<dbReference type="SUPFAM" id="SSF46785">
    <property type="entry name" value="Winged helix' DNA-binding domain"/>
    <property type="match status" value="1"/>
</dbReference>
<dbReference type="InterPro" id="IPR036390">
    <property type="entry name" value="WH_DNA-bd_sf"/>
</dbReference>
<dbReference type="Pfam" id="PF00126">
    <property type="entry name" value="HTH_1"/>
    <property type="match status" value="1"/>
</dbReference>
<dbReference type="InterPro" id="IPR000847">
    <property type="entry name" value="LysR_HTH_N"/>
</dbReference>
<sequence length="312" mass="34470">MPQLTLRQIEVIRAVVLTGTITGAARMLNVSAPGISRLVKHTEESLGLRLFERRGSVYVPATEATAIFDQIGRVFRGVENLNRAVGSLQRGEAVDLSFASAPSVAQFIAARAVRSVRQRYPDLFIDMNILKIEETIDYLMLDRGEFVLMSSAVENAGISNDIAAQGRLAAIVPEGHELADRSEVSVHDLIRYPMIGVDPGDPYGQVCAYPLQQAGLPVRYSMRGRFAQTVVSLVRHGLGVAVIDEFSVAELYMPGVVRLHLTEDAPITIYIVTKTGRVLSPFAEFAIQQLRRELKRATESRPWEQKQARQSP</sequence>
<protein>
    <submittedName>
        <fullName evidence="6">LysR family transcriptional regulator</fullName>
    </submittedName>
</protein>
<keyword evidence="2" id="KW-0805">Transcription regulation</keyword>
<reference evidence="6" key="1">
    <citation type="submission" date="2020-08" db="EMBL/GenBank/DDBJ databases">
        <title>Paracoccus amoyensis sp. nov., isolated from the surface seawater at coast of Xiamen, Fujian.</title>
        <authorList>
            <person name="Lyu L."/>
        </authorList>
    </citation>
    <scope>NUCLEOTIDE SEQUENCE</scope>
    <source>
        <strain evidence="6">11-3</strain>
    </source>
</reference>
<evidence type="ECO:0000256" key="3">
    <source>
        <dbReference type="ARBA" id="ARBA00023125"/>
    </source>
</evidence>
<accession>A0A926G8R1</accession>
<evidence type="ECO:0000256" key="1">
    <source>
        <dbReference type="ARBA" id="ARBA00009437"/>
    </source>
</evidence>
<dbReference type="EMBL" id="JACOQL010000002">
    <property type="protein sequence ID" value="MBC9246558.1"/>
    <property type="molecule type" value="Genomic_DNA"/>
</dbReference>
<keyword evidence="7" id="KW-1185">Reference proteome</keyword>
<dbReference type="AlphaFoldDB" id="A0A926G8R1"/>
<dbReference type="Pfam" id="PF03466">
    <property type="entry name" value="LysR_substrate"/>
    <property type="match status" value="1"/>
</dbReference>
<keyword evidence="4" id="KW-0804">Transcription</keyword>
<feature type="domain" description="HTH lysR-type" evidence="5">
    <location>
        <begin position="4"/>
        <end position="62"/>
    </location>
</feature>
<evidence type="ECO:0000313" key="7">
    <source>
        <dbReference type="Proteomes" id="UP000608594"/>
    </source>
</evidence>
<dbReference type="Proteomes" id="UP000608594">
    <property type="component" value="Unassembled WGS sequence"/>
</dbReference>
<evidence type="ECO:0000256" key="4">
    <source>
        <dbReference type="ARBA" id="ARBA00023163"/>
    </source>
</evidence>